<dbReference type="Proteomes" id="UP001498771">
    <property type="component" value="Unassembled WGS sequence"/>
</dbReference>
<gene>
    <name evidence="7" type="ORF">BZA70DRAFT_290705</name>
</gene>
<dbReference type="PANTHER" id="PTHR43066">
    <property type="entry name" value="RHOMBOID-RELATED PROTEIN"/>
    <property type="match status" value="1"/>
</dbReference>
<dbReference type="EMBL" id="JBBJBU010000009">
    <property type="protein sequence ID" value="KAK7204158.1"/>
    <property type="molecule type" value="Genomic_DNA"/>
</dbReference>
<keyword evidence="3 6" id="KW-1133">Transmembrane helix</keyword>
<evidence type="ECO:0008006" key="9">
    <source>
        <dbReference type="Google" id="ProtNLM"/>
    </source>
</evidence>
<evidence type="ECO:0000256" key="5">
    <source>
        <dbReference type="SAM" id="MobiDB-lite"/>
    </source>
</evidence>
<feature type="compositionally biased region" description="Low complexity" evidence="5">
    <location>
        <begin position="268"/>
        <end position="282"/>
    </location>
</feature>
<comment type="caution">
    <text evidence="7">The sequence shown here is derived from an EMBL/GenBank/DDBJ whole genome shotgun (WGS) entry which is preliminary data.</text>
</comment>
<comment type="subcellular location">
    <subcellularLocation>
        <location evidence="1">Membrane</location>
        <topology evidence="1">Multi-pass membrane protein</topology>
    </subcellularLocation>
</comment>
<evidence type="ECO:0000313" key="7">
    <source>
        <dbReference type="EMBL" id="KAK7204158.1"/>
    </source>
</evidence>
<evidence type="ECO:0000256" key="4">
    <source>
        <dbReference type="ARBA" id="ARBA00023136"/>
    </source>
</evidence>
<feature type="region of interest" description="Disordered" evidence="5">
    <location>
        <begin position="265"/>
        <end position="284"/>
    </location>
</feature>
<reference evidence="7 8" key="1">
    <citation type="submission" date="2024-03" db="EMBL/GenBank/DDBJ databases">
        <title>Genome-scale model development and genomic sequencing of the oleaginous clade Lipomyces.</title>
        <authorList>
            <consortium name="Lawrence Berkeley National Laboratory"/>
            <person name="Czajka J.J."/>
            <person name="Han Y."/>
            <person name="Kim J."/>
            <person name="Mondo S.J."/>
            <person name="Hofstad B.A."/>
            <person name="Robles A."/>
            <person name="Haridas S."/>
            <person name="Riley R."/>
            <person name="LaButti K."/>
            <person name="Pangilinan J."/>
            <person name="Andreopoulos W."/>
            <person name="Lipzen A."/>
            <person name="Yan J."/>
            <person name="Wang M."/>
            <person name="Ng V."/>
            <person name="Grigoriev I.V."/>
            <person name="Spatafora J.W."/>
            <person name="Magnuson J.K."/>
            <person name="Baker S.E."/>
            <person name="Pomraning K.R."/>
        </authorList>
    </citation>
    <scope>NUCLEOTIDE SEQUENCE [LARGE SCALE GENOMIC DNA]</scope>
    <source>
        <strain evidence="7 8">Phaff 52-87</strain>
    </source>
</reference>
<organism evidence="7 8">
    <name type="scientific">Myxozyma melibiosi</name>
    <dbReference type="NCBI Taxonomy" id="54550"/>
    <lineage>
        <taxon>Eukaryota</taxon>
        <taxon>Fungi</taxon>
        <taxon>Dikarya</taxon>
        <taxon>Ascomycota</taxon>
        <taxon>Saccharomycotina</taxon>
        <taxon>Lipomycetes</taxon>
        <taxon>Lipomycetales</taxon>
        <taxon>Lipomycetaceae</taxon>
        <taxon>Myxozyma</taxon>
    </lineage>
</organism>
<evidence type="ECO:0000256" key="2">
    <source>
        <dbReference type="ARBA" id="ARBA00022692"/>
    </source>
</evidence>
<sequence length="300" mass="32744">MFSATPPGFKHAPVTKLVIIFNISASIITSILGIKHYAFLQFVPHVWNWGQWWRLLVWQFVYLNESEVLFSSLLIYNLRVIERLLGSRKFASLLVLSIGFSLFTAPITLLLLKFIPSYSANYLPSGPTPLVFTVLALYHDLVPSVYKFKISSSSSSPQPHSLTLSDKIFVYLLATQLALSQLPGSLICAFAGWLLGILWLKDFLPLRNFRISPRVWSAIHARGRASLLALSTTPNHHASGIAGLVAAAAAAERTAQQQPAIDPVAGSATTTATPPAAATARTQAGRGLGSQLLDTFRGEF</sequence>
<feature type="transmembrane region" description="Helical" evidence="6">
    <location>
        <begin position="17"/>
        <end position="37"/>
    </location>
</feature>
<evidence type="ECO:0000256" key="1">
    <source>
        <dbReference type="ARBA" id="ARBA00004141"/>
    </source>
</evidence>
<evidence type="ECO:0000256" key="6">
    <source>
        <dbReference type="SAM" id="Phobius"/>
    </source>
</evidence>
<dbReference type="SUPFAM" id="SSF144091">
    <property type="entry name" value="Rhomboid-like"/>
    <property type="match status" value="1"/>
</dbReference>
<feature type="transmembrane region" description="Helical" evidence="6">
    <location>
        <begin position="90"/>
        <end position="115"/>
    </location>
</feature>
<dbReference type="RefSeq" id="XP_064767191.1">
    <property type="nucleotide sequence ID" value="XM_064914238.1"/>
</dbReference>
<feature type="transmembrane region" description="Helical" evidence="6">
    <location>
        <begin position="57"/>
        <end position="78"/>
    </location>
</feature>
<feature type="transmembrane region" description="Helical" evidence="6">
    <location>
        <begin position="168"/>
        <end position="200"/>
    </location>
</feature>
<keyword evidence="8" id="KW-1185">Reference proteome</keyword>
<proteinExistence type="predicted"/>
<name>A0ABR1F2T7_9ASCO</name>
<keyword evidence="4 6" id="KW-0472">Membrane</keyword>
<protein>
    <recommendedName>
        <fullName evidence="9">DSC E3 ubiquitin ligase complex subunit 2</fullName>
    </recommendedName>
</protein>
<evidence type="ECO:0000313" key="8">
    <source>
        <dbReference type="Proteomes" id="UP001498771"/>
    </source>
</evidence>
<evidence type="ECO:0000256" key="3">
    <source>
        <dbReference type="ARBA" id="ARBA00022989"/>
    </source>
</evidence>
<accession>A0ABR1F2T7</accession>
<keyword evidence="2 6" id="KW-0812">Transmembrane</keyword>
<dbReference type="InterPro" id="IPR035952">
    <property type="entry name" value="Rhomboid-like_sf"/>
</dbReference>
<dbReference type="GeneID" id="90039750"/>
<dbReference type="PANTHER" id="PTHR43066:SF21">
    <property type="entry name" value="UBIQUITIN-ASSOCIATED DOMAIN-CONTAINING PROTEIN 2"/>
    <property type="match status" value="1"/>
</dbReference>